<feature type="transmembrane region" description="Helical" evidence="7">
    <location>
        <begin position="606"/>
        <end position="626"/>
    </location>
</feature>
<keyword evidence="3 7" id="KW-0812">Transmembrane</keyword>
<keyword evidence="4 7" id="KW-1133">Transmembrane helix</keyword>
<feature type="transmembrane region" description="Helical" evidence="7">
    <location>
        <begin position="304"/>
        <end position="321"/>
    </location>
</feature>
<sequence>MGLRSCVDAALTLISRHRPRSGVAEDLQGRASWYKHDWLDGINAGYRIFAPSTYIFFCSAIPALAFGQQLYTSTDGVLTAVQVLAATAICGTIQAIFGGQPLLIVGVAEPIVLIYGYMYSFARDRKDLGPQLFLAWAAWVCVWAAAMIAIVAMSGACRLICRFTRFSGELFGMLIAVLFLQEAIKGLKQEFRGEEGPNVNRNAAAEEPSWRLVNGLWALVLAFGLLYTSLKIVQARAWRYYNGALRSFLADYGVPLMVVVWTGLSFALRGTPHGIPRRTQIPNTWDVKMSWTVAKDMGSVPGTYVAAALIPALIITVLFYFDHSVSSQLAQQAEFNLVKPSAYSYDLLLLGGLTLLCGLIGVPPVNGVLPQAPMHTRSLTTLKQQLVARQVRKDQRTASTVEAQRIEVASGAAAAVGPKAPPVERAQPNAISTPAQLSKDACLADGPLNGHAPQHIAGANGGWPSRPTAQPPHIAADNGDFEGRPPELVLECGFEGDLPVGAQEQRMSGLIQSLLVGACLGITLVIKQIPTSVLWGYFAYMALDSLEGSQFWDRMLLLLTDPKRRSVLQRTGRAPYLEGVKFRVIVAFTLLQFAGLAGVYGITLAGIAGVVFPIPIMLLVPLRIYVLPRLFRRADLHALDAAVYHQSPPGTPKSSTSGSDNLTEMQGADQQDSQKRQQPAQGHRSAEALDLEQGHASTSVALTMGRSPRHRHPAEAGVNST</sequence>
<feature type="transmembrane region" description="Helical" evidence="7">
    <location>
        <begin position="133"/>
        <end position="154"/>
    </location>
</feature>
<evidence type="ECO:0000256" key="4">
    <source>
        <dbReference type="ARBA" id="ARBA00022989"/>
    </source>
</evidence>
<protein>
    <recommendedName>
        <fullName evidence="8">Bicarbonate transporter-like transmembrane domain-containing protein</fullName>
    </recommendedName>
</protein>
<evidence type="ECO:0000256" key="2">
    <source>
        <dbReference type="ARBA" id="ARBA00006262"/>
    </source>
</evidence>
<feature type="region of interest" description="Disordered" evidence="6">
    <location>
        <begin position="453"/>
        <end position="481"/>
    </location>
</feature>
<comment type="caution">
    <text evidence="9">The sequence shown here is derived from an EMBL/GenBank/DDBJ whole genome shotgun (WGS) entry which is preliminary data.</text>
</comment>
<dbReference type="InterPro" id="IPR011531">
    <property type="entry name" value="HCO3_transpt-like_TM_dom"/>
</dbReference>
<dbReference type="PANTHER" id="PTHR11453">
    <property type="entry name" value="ANION EXCHANGE PROTEIN"/>
    <property type="match status" value="1"/>
</dbReference>
<feature type="transmembrane region" description="Helical" evidence="7">
    <location>
        <begin position="103"/>
        <end position="121"/>
    </location>
</feature>
<evidence type="ECO:0000313" key="9">
    <source>
        <dbReference type="EMBL" id="KAK9807489.1"/>
    </source>
</evidence>
<feature type="transmembrane region" description="Helical" evidence="7">
    <location>
        <begin position="580"/>
        <end position="600"/>
    </location>
</feature>
<dbReference type="Proteomes" id="UP001489004">
    <property type="component" value="Unassembled WGS sequence"/>
</dbReference>
<evidence type="ECO:0000256" key="7">
    <source>
        <dbReference type="SAM" id="Phobius"/>
    </source>
</evidence>
<evidence type="ECO:0000256" key="1">
    <source>
        <dbReference type="ARBA" id="ARBA00004141"/>
    </source>
</evidence>
<feature type="domain" description="Bicarbonate transporter-like transmembrane" evidence="8">
    <location>
        <begin position="216"/>
        <end position="385"/>
    </location>
</feature>
<dbReference type="EMBL" id="JALJOR010000012">
    <property type="protein sequence ID" value="KAK9807489.1"/>
    <property type="molecule type" value="Genomic_DNA"/>
</dbReference>
<feature type="transmembrane region" description="Helical" evidence="7">
    <location>
        <begin position="210"/>
        <end position="229"/>
    </location>
</feature>
<dbReference type="InterPro" id="IPR003020">
    <property type="entry name" value="HCO3_transpt_euk"/>
</dbReference>
<keyword evidence="5 7" id="KW-0472">Membrane</keyword>
<name>A0AAW1PCM8_9CHLO</name>
<feature type="domain" description="Bicarbonate transporter-like transmembrane" evidence="8">
    <location>
        <begin position="21"/>
        <end position="192"/>
    </location>
</feature>
<feature type="transmembrane region" description="Helical" evidence="7">
    <location>
        <begin position="77"/>
        <end position="97"/>
    </location>
</feature>
<evidence type="ECO:0000313" key="10">
    <source>
        <dbReference type="Proteomes" id="UP001489004"/>
    </source>
</evidence>
<feature type="domain" description="Bicarbonate transporter-like transmembrane" evidence="8">
    <location>
        <begin position="500"/>
        <end position="641"/>
    </location>
</feature>
<evidence type="ECO:0000256" key="3">
    <source>
        <dbReference type="ARBA" id="ARBA00022692"/>
    </source>
</evidence>
<feature type="region of interest" description="Disordered" evidence="6">
    <location>
        <begin position="644"/>
        <end position="721"/>
    </location>
</feature>
<feature type="compositionally biased region" description="Polar residues" evidence="6">
    <location>
        <begin position="660"/>
        <end position="680"/>
    </location>
</feature>
<evidence type="ECO:0000259" key="8">
    <source>
        <dbReference type="Pfam" id="PF00955"/>
    </source>
</evidence>
<comment type="subcellular location">
    <subcellularLocation>
        <location evidence="1">Membrane</location>
        <topology evidence="1">Multi-pass membrane protein</topology>
    </subcellularLocation>
</comment>
<feature type="transmembrane region" description="Helical" evidence="7">
    <location>
        <begin position="249"/>
        <end position="268"/>
    </location>
</feature>
<dbReference type="AlphaFoldDB" id="A0AAW1PCM8"/>
<dbReference type="GO" id="GO:0005886">
    <property type="term" value="C:plasma membrane"/>
    <property type="evidence" value="ECO:0007669"/>
    <property type="project" value="TreeGrafter"/>
</dbReference>
<comment type="similarity">
    <text evidence="2">Belongs to the anion exchanger (TC 2.A.31.3) family.</text>
</comment>
<organism evidence="9 10">
    <name type="scientific">[Myrmecia] bisecta</name>
    <dbReference type="NCBI Taxonomy" id="41462"/>
    <lineage>
        <taxon>Eukaryota</taxon>
        <taxon>Viridiplantae</taxon>
        <taxon>Chlorophyta</taxon>
        <taxon>core chlorophytes</taxon>
        <taxon>Trebouxiophyceae</taxon>
        <taxon>Trebouxiales</taxon>
        <taxon>Trebouxiaceae</taxon>
        <taxon>Myrmecia</taxon>
    </lineage>
</organism>
<dbReference type="GO" id="GO:0006820">
    <property type="term" value="P:monoatomic anion transport"/>
    <property type="evidence" value="ECO:0007669"/>
    <property type="project" value="InterPro"/>
</dbReference>
<dbReference type="GO" id="GO:0005452">
    <property type="term" value="F:solute:inorganic anion antiporter activity"/>
    <property type="evidence" value="ECO:0007669"/>
    <property type="project" value="InterPro"/>
</dbReference>
<feature type="transmembrane region" description="Helical" evidence="7">
    <location>
        <begin position="44"/>
        <end position="65"/>
    </location>
</feature>
<proteinExistence type="inferred from homology"/>
<evidence type="ECO:0000256" key="5">
    <source>
        <dbReference type="ARBA" id="ARBA00023136"/>
    </source>
</evidence>
<reference evidence="9 10" key="1">
    <citation type="journal article" date="2024" name="Nat. Commun.">
        <title>Phylogenomics reveals the evolutionary origins of lichenization in chlorophyte algae.</title>
        <authorList>
            <person name="Puginier C."/>
            <person name="Libourel C."/>
            <person name="Otte J."/>
            <person name="Skaloud P."/>
            <person name="Haon M."/>
            <person name="Grisel S."/>
            <person name="Petersen M."/>
            <person name="Berrin J.G."/>
            <person name="Delaux P.M."/>
            <person name="Dal Grande F."/>
            <person name="Keller J."/>
        </authorList>
    </citation>
    <scope>NUCLEOTIDE SEQUENCE [LARGE SCALE GENOMIC DNA]</scope>
    <source>
        <strain evidence="9 10">SAG 2043</strain>
    </source>
</reference>
<keyword evidence="10" id="KW-1185">Reference proteome</keyword>
<dbReference type="GO" id="GO:0050801">
    <property type="term" value="P:monoatomic ion homeostasis"/>
    <property type="evidence" value="ECO:0007669"/>
    <property type="project" value="TreeGrafter"/>
</dbReference>
<dbReference type="PANTHER" id="PTHR11453:SF82">
    <property type="entry name" value="BORON TRANSPORTER 1"/>
    <property type="match status" value="1"/>
</dbReference>
<feature type="transmembrane region" description="Helical" evidence="7">
    <location>
        <begin position="347"/>
        <end position="369"/>
    </location>
</feature>
<dbReference type="Gene3D" id="1.10.287.570">
    <property type="entry name" value="Helical hairpin bin"/>
    <property type="match status" value="1"/>
</dbReference>
<evidence type="ECO:0000256" key="6">
    <source>
        <dbReference type="SAM" id="MobiDB-lite"/>
    </source>
</evidence>
<accession>A0AAW1PCM8</accession>
<gene>
    <name evidence="9" type="ORF">WJX72_000529</name>
</gene>
<dbReference type="Pfam" id="PF00955">
    <property type="entry name" value="HCO3_cotransp"/>
    <property type="match status" value="3"/>
</dbReference>